<keyword evidence="1" id="KW-0472">Membrane</keyword>
<dbReference type="AlphaFoldDB" id="A0A3E0IYA8"/>
<reference evidence="2 3" key="1">
    <citation type="submission" date="2018-08" db="EMBL/GenBank/DDBJ databases">
        <title>Genome sequence of Halobacillus trueperi KCTC 3686.</title>
        <authorList>
            <person name="Cho K.H."/>
            <person name="Kwak M.-J."/>
            <person name="Kim B.-Y."/>
            <person name="Chun J."/>
        </authorList>
    </citation>
    <scope>NUCLEOTIDE SEQUENCE [LARGE SCALE GENOMIC DNA]</scope>
    <source>
        <strain evidence="2 3">KCTC 3686</strain>
    </source>
</reference>
<name>A0A3E0IYA8_9BACI</name>
<sequence length="73" mass="8479">MVKSIRVQFVLILLAAIGFVINSFSFIEFTGEERFIPIRVLFYFIMIVSVFNAGMITQKYIDIRKKKKLSVLS</sequence>
<proteinExistence type="predicted"/>
<feature type="transmembrane region" description="Helical" evidence="1">
    <location>
        <begin position="7"/>
        <end position="29"/>
    </location>
</feature>
<feature type="transmembrane region" description="Helical" evidence="1">
    <location>
        <begin position="41"/>
        <end position="61"/>
    </location>
</feature>
<dbReference type="Proteomes" id="UP000256305">
    <property type="component" value="Unassembled WGS sequence"/>
</dbReference>
<gene>
    <name evidence="2" type="ORF">DYE48_20300</name>
</gene>
<organism evidence="2 3">
    <name type="scientific">Halobacillus trueperi</name>
    <dbReference type="NCBI Taxonomy" id="156205"/>
    <lineage>
        <taxon>Bacteria</taxon>
        <taxon>Bacillati</taxon>
        <taxon>Bacillota</taxon>
        <taxon>Bacilli</taxon>
        <taxon>Bacillales</taxon>
        <taxon>Bacillaceae</taxon>
        <taxon>Halobacillus</taxon>
    </lineage>
</organism>
<evidence type="ECO:0000256" key="1">
    <source>
        <dbReference type="SAM" id="Phobius"/>
    </source>
</evidence>
<dbReference type="EMBL" id="QUAE01000036">
    <property type="protein sequence ID" value="REJ05628.1"/>
    <property type="molecule type" value="Genomic_DNA"/>
</dbReference>
<protein>
    <submittedName>
        <fullName evidence="2">Uncharacterized protein</fullName>
    </submittedName>
</protein>
<keyword evidence="1" id="KW-1133">Transmembrane helix</keyword>
<keyword evidence="1" id="KW-0812">Transmembrane</keyword>
<keyword evidence="3" id="KW-1185">Reference proteome</keyword>
<evidence type="ECO:0000313" key="3">
    <source>
        <dbReference type="Proteomes" id="UP000256305"/>
    </source>
</evidence>
<accession>A0A3E0IYA8</accession>
<evidence type="ECO:0000313" key="2">
    <source>
        <dbReference type="EMBL" id="REJ05628.1"/>
    </source>
</evidence>
<comment type="caution">
    <text evidence="2">The sequence shown here is derived from an EMBL/GenBank/DDBJ whole genome shotgun (WGS) entry which is preliminary data.</text>
</comment>